<proteinExistence type="predicted"/>
<dbReference type="Proteomes" id="UP001219525">
    <property type="component" value="Unassembled WGS sequence"/>
</dbReference>
<name>A0AAD6VCX9_9AGAR</name>
<organism evidence="2 3">
    <name type="scientific">Mycena pura</name>
    <dbReference type="NCBI Taxonomy" id="153505"/>
    <lineage>
        <taxon>Eukaryota</taxon>
        <taxon>Fungi</taxon>
        <taxon>Dikarya</taxon>
        <taxon>Basidiomycota</taxon>
        <taxon>Agaricomycotina</taxon>
        <taxon>Agaricomycetes</taxon>
        <taxon>Agaricomycetidae</taxon>
        <taxon>Agaricales</taxon>
        <taxon>Marasmiineae</taxon>
        <taxon>Mycenaceae</taxon>
        <taxon>Mycena</taxon>
    </lineage>
</organism>
<keyword evidence="3" id="KW-1185">Reference proteome</keyword>
<dbReference type="AlphaFoldDB" id="A0AAD6VCX9"/>
<evidence type="ECO:0000313" key="3">
    <source>
        <dbReference type="Proteomes" id="UP001219525"/>
    </source>
</evidence>
<sequence>MNDLQEQLPPPPSAPIIQEHAAAPTPTPTQLDDRPPDYWHSNKHLMPINFGSKKEYPYSISFKPTSGPCKYGVALLNLEIGRGMLEPNQPISDYLPQYMTGDANAAFLIDWPGYGQVSRVLTFIDSCSHRHVTRAQLGAQVTQHFKEFINTRMEEDFVEGIGIQLGIDGVMYDLVRLAELYTKDGITFRARWELNAHYQHLES</sequence>
<feature type="region of interest" description="Disordered" evidence="1">
    <location>
        <begin position="1"/>
        <end position="38"/>
    </location>
</feature>
<protein>
    <submittedName>
        <fullName evidence="2">Uncharacterized protein</fullName>
    </submittedName>
</protein>
<reference evidence="2" key="1">
    <citation type="submission" date="2023-03" db="EMBL/GenBank/DDBJ databases">
        <title>Massive genome expansion in bonnet fungi (Mycena s.s.) driven by repeated elements and novel gene families across ecological guilds.</title>
        <authorList>
            <consortium name="Lawrence Berkeley National Laboratory"/>
            <person name="Harder C.B."/>
            <person name="Miyauchi S."/>
            <person name="Viragh M."/>
            <person name="Kuo A."/>
            <person name="Thoen E."/>
            <person name="Andreopoulos B."/>
            <person name="Lu D."/>
            <person name="Skrede I."/>
            <person name="Drula E."/>
            <person name="Henrissat B."/>
            <person name="Morin E."/>
            <person name="Kohler A."/>
            <person name="Barry K."/>
            <person name="LaButti K."/>
            <person name="Morin E."/>
            <person name="Salamov A."/>
            <person name="Lipzen A."/>
            <person name="Mereny Z."/>
            <person name="Hegedus B."/>
            <person name="Baldrian P."/>
            <person name="Stursova M."/>
            <person name="Weitz H."/>
            <person name="Taylor A."/>
            <person name="Grigoriev I.V."/>
            <person name="Nagy L.G."/>
            <person name="Martin F."/>
            <person name="Kauserud H."/>
        </authorList>
    </citation>
    <scope>NUCLEOTIDE SEQUENCE</scope>
    <source>
        <strain evidence="2">9144</strain>
    </source>
</reference>
<comment type="caution">
    <text evidence="2">The sequence shown here is derived from an EMBL/GenBank/DDBJ whole genome shotgun (WGS) entry which is preliminary data.</text>
</comment>
<dbReference type="EMBL" id="JARJCW010000050">
    <property type="protein sequence ID" value="KAJ7203536.1"/>
    <property type="molecule type" value="Genomic_DNA"/>
</dbReference>
<accession>A0AAD6VCX9</accession>
<evidence type="ECO:0000313" key="2">
    <source>
        <dbReference type="EMBL" id="KAJ7203536.1"/>
    </source>
</evidence>
<evidence type="ECO:0000256" key="1">
    <source>
        <dbReference type="SAM" id="MobiDB-lite"/>
    </source>
</evidence>
<gene>
    <name evidence="2" type="ORF">GGX14DRAFT_569983</name>
</gene>